<keyword evidence="2" id="KW-0472">Membrane</keyword>
<sequence length="523" mass="58878">MASSFPITEPRLMRDSFNTVNLDLPRILALYRDEAVVRVHVHPIQPQQLPHLAYIIKDGKNLFANNMDNVFSYYEAAIETLNGIGYPREAKEHEHRRLHLKTLYGGLNVFMIMLLRLAEEHLETLDDEGRDFITFDYESLEATILPHLDQLAPWERTEAEAKDRAEKSELKTLMTIAALTESTIQHEHTQEKDAEKLSEKAVEASQKAITTEHYFEQSEKPANQSDALVDPAELSDCFAGLSVTKHNTQLPDNESNRPSPTASPSHINGIIRHLPTLSHGETDDTCSDDATGRDQSNQGSTHDDLVVDFSDEAFAAYRVQDEEETDDESEIESNFSSENGDRFADEEVGDGMSNDEDEKIVIMEEDNLENDELEPFPSFYETAGLNEEFSKFPINDSVQSTHLFENTYDLSPEPEQGSCTAETIVLEHEENSAEKPLGLDELAERIHRTIGSWSEDPRENLDHLPEPLSPKRVDKGDEEHGGHWSVPSILGAAAVVGVPMYAMYPMYTTIAVVAIIRIVRSLR</sequence>
<dbReference type="Proteomes" id="UP001358417">
    <property type="component" value="Unassembled WGS sequence"/>
</dbReference>
<evidence type="ECO:0000313" key="4">
    <source>
        <dbReference type="Proteomes" id="UP001358417"/>
    </source>
</evidence>
<feature type="region of interest" description="Disordered" evidence="1">
    <location>
        <begin position="246"/>
        <end position="306"/>
    </location>
</feature>
<dbReference type="GeneID" id="89980376"/>
<organism evidence="3 4">
    <name type="scientific">Exophiala bonariae</name>
    <dbReference type="NCBI Taxonomy" id="1690606"/>
    <lineage>
        <taxon>Eukaryota</taxon>
        <taxon>Fungi</taxon>
        <taxon>Dikarya</taxon>
        <taxon>Ascomycota</taxon>
        <taxon>Pezizomycotina</taxon>
        <taxon>Eurotiomycetes</taxon>
        <taxon>Chaetothyriomycetidae</taxon>
        <taxon>Chaetothyriales</taxon>
        <taxon>Herpotrichiellaceae</taxon>
        <taxon>Exophiala</taxon>
    </lineage>
</organism>
<feature type="compositionally biased region" description="Polar residues" evidence="1">
    <location>
        <begin position="246"/>
        <end position="266"/>
    </location>
</feature>
<name>A0AAV9NFK2_9EURO</name>
<evidence type="ECO:0000256" key="1">
    <source>
        <dbReference type="SAM" id="MobiDB-lite"/>
    </source>
</evidence>
<comment type="caution">
    <text evidence="3">The sequence shown here is derived from an EMBL/GenBank/DDBJ whole genome shotgun (WGS) entry which is preliminary data.</text>
</comment>
<feature type="region of interest" description="Disordered" evidence="1">
    <location>
        <begin position="453"/>
        <end position="481"/>
    </location>
</feature>
<dbReference type="AlphaFoldDB" id="A0AAV9NFK2"/>
<protein>
    <submittedName>
        <fullName evidence="3">Uncharacterized protein</fullName>
    </submittedName>
</protein>
<feature type="region of interest" description="Disordered" evidence="1">
    <location>
        <begin position="184"/>
        <end position="205"/>
    </location>
</feature>
<accession>A0AAV9NFK2</accession>
<feature type="region of interest" description="Disordered" evidence="1">
    <location>
        <begin position="320"/>
        <end position="352"/>
    </location>
</feature>
<feature type="compositionally biased region" description="Basic and acidic residues" evidence="1">
    <location>
        <begin position="455"/>
        <end position="481"/>
    </location>
</feature>
<evidence type="ECO:0000256" key="2">
    <source>
        <dbReference type="SAM" id="Phobius"/>
    </source>
</evidence>
<keyword evidence="2" id="KW-1133">Transmembrane helix</keyword>
<dbReference type="RefSeq" id="XP_064708413.1">
    <property type="nucleotide sequence ID" value="XM_064855753.1"/>
</dbReference>
<dbReference type="EMBL" id="JAVRRD010000007">
    <property type="protein sequence ID" value="KAK5056697.1"/>
    <property type="molecule type" value="Genomic_DNA"/>
</dbReference>
<keyword evidence="4" id="KW-1185">Reference proteome</keyword>
<feature type="compositionally biased region" description="Acidic residues" evidence="1">
    <location>
        <begin position="321"/>
        <end position="331"/>
    </location>
</feature>
<gene>
    <name evidence="3" type="ORF">LTR84_012229</name>
</gene>
<reference evidence="3 4" key="1">
    <citation type="submission" date="2023-08" db="EMBL/GenBank/DDBJ databases">
        <title>Black Yeasts Isolated from many extreme environments.</title>
        <authorList>
            <person name="Coleine C."/>
            <person name="Stajich J.E."/>
            <person name="Selbmann L."/>
        </authorList>
    </citation>
    <scope>NUCLEOTIDE SEQUENCE [LARGE SCALE GENOMIC DNA]</scope>
    <source>
        <strain evidence="3 4">CCFEE 5792</strain>
    </source>
</reference>
<proteinExistence type="predicted"/>
<feature type="transmembrane region" description="Helical" evidence="2">
    <location>
        <begin position="501"/>
        <end position="519"/>
    </location>
</feature>
<evidence type="ECO:0000313" key="3">
    <source>
        <dbReference type="EMBL" id="KAK5056697.1"/>
    </source>
</evidence>
<feature type="compositionally biased region" description="Basic and acidic residues" evidence="1">
    <location>
        <begin position="184"/>
        <end position="202"/>
    </location>
</feature>
<keyword evidence="2" id="KW-0812">Transmembrane</keyword>